<protein>
    <submittedName>
        <fullName evidence="2">Cys-tRNA(Pro)/cys-tRNA(Cys) deacylase</fullName>
    </submittedName>
</protein>
<dbReference type="GO" id="GO:0002161">
    <property type="term" value="F:aminoacyl-tRNA deacylase activity"/>
    <property type="evidence" value="ECO:0007669"/>
    <property type="project" value="InterPro"/>
</dbReference>
<dbReference type="RefSeq" id="WP_105187059.1">
    <property type="nucleotide sequence ID" value="NZ_BAAAGO010000009.1"/>
</dbReference>
<keyword evidence="3" id="KW-1185">Reference proteome</keyword>
<sequence length="164" mass="17467">MQRDDDAAVLPEGAQRVSARLAELGHRHTPVMLADSARTAQDAADALGVELGQIVKSIIFRRRVDDAAVLVMTSGDRRVDENKVAMKVGELTRADGAFVKQSTGFSIGGVSPVAHATPSVELIDTELFRFDEIWAAAGHPHAVFKLSPDDLVRLTGAPVADVTA</sequence>
<dbReference type="CDD" id="cd04333">
    <property type="entry name" value="ProX_deacylase"/>
    <property type="match status" value="1"/>
</dbReference>
<dbReference type="Pfam" id="PF04073">
    <property type="entry name" value="tRNA_edit"/>
    <property type="match status" value="1"/>
</dbReference>
<dbReference type="KEGG" id="mgg:MPLG2_3551"/>
<evidence type="ECO:0000313" key="3">
    <source>
        <dbReference type="Proteomes" id="UP000238164"/>
    </source>
</evidence>
<dbReference type="InterPro" id="IPR007214">
    <property type="entry name" value="YbaK/aa-tRNA-synth-assoc-dom"/>
</dbReference>
<gene>
    <name evidence="2" type="ORF">MPLG2_3551</name>
</gene>
<accession>A0A2N9JLX7</accession>
<dbReference type="SUPFAM" id="SSF55826">
    <property type="entry name" value="YbaK/ProRS associated domain"/>
    <property type="match status" value="1"/>
</dbReference>
<dbReference type="EMBL" id="LT985188">
    <property type="protein sequence ID" value="SPD88581.1"/>
    <property type="molecule type" value="Genomic_DNA"/>
</dbReference>
<feature type="domain" description="YbaK/aminoacyl-tRNA synthetase-associated" evidence="1">
    <location>
        <begin position="36"/>
        <end position="154"/>
    </location>
</feature>
<evidence type="ECO:0000313" key="2">
    <source>
        <dbReference type="EMBL" id="SPD88581.1"/>
    </source>
</evidence>
<dbReference type="OrthoDB" id="8536235at2"/>
<reference evidence="2 3" key="1">
    <citation type="submission" date="2018-02" db="EMBL/GenBank/DDBJ databases">
        <authorList>
            <person name="Cohen D.B."/>
            <person name="Kent A.D."/>
        </authorList>
    </citation>
    <scope>NUCLEOTIDE SEQUENCE [LARGE SCALE GENOMIC DNA]</scope>
    <source>
        <strain evidence="2">1</strain>
    </source>
</reference>
<dbReference type="Proteomes" id="UP000238164">
    <property type="component" value="Chromosome 1"/>
</dbReference>
<dbReference type="InterPro" id="IPR036754">
    <property type="entry name" value="YbaK/aa-tRNA-synt-asso_dom_sf"/>
</dbReference>
<dbReference type="AlphaFoldDB" id="A0A2N9JLX7"/>
<dbReference type="Gene3D" id="3.90.960.10">
    <property type="entry name" value="YbaK/aminoacyl-tRNA synthetase-associated domain"/>
    <property type="match status" value="1"/>
</dbReference>
<organism evidence="2 3">
    <name type="scientific">Micropruina glycogenica</name>
    <dbReference type="NCBI Taxonomy" id="75385"/>
    <lineage>
        <taxon>Bacteria</taxon>
        <taxon>Bacillati</taxon>
        <taxon>Actinomycetota</taxon>
        <taxon>Actinomycetes</taxon>
        <taxon>Propionibacteriales</taxon>
        <taxon>Nocardioidaceae</taxon>
        <taxon>Micropruina</taxon>
    </lineage>
</organism>
<name>A0A2N9JLX7_9ACTN</name>
<evidence type="ECO:0000259" key="1">
    <source>
        <dbReference type="Pfam" id="PF04073"/>
    </source>
</evidence>
<dbReference type="PANTHER" id="PTHR30411">
    <property type="entry name" value="CYTOPLASMIC PROTEIN"/>
    <property type="match status" value="1"/>
</dbReference>
<dbReference type="PANTHER" id="PTHR30411:SF1">
    <property type="entry name" value="CYTOPLASMIC PROTEIN"/>
    <property type="match status" value="1"/>
</dbReference>
<proteinExistence type="predicted"/>